<reference evidence="2" key="1">
    <citation type="submission" date="2022-12" db="EMBL/GenBank/DDBJ databases">
        <title>Genome assemblies of Blomia tropicalis.</title>
        <authorList>
            <person name="Cui Y."/>
        </authorList>
    </citation>
    <scope>NUCLEOTIDE SEQUENCE</scope>
    <source>
        <tissue evidence="2">Adult mites</tissue>
    </source>
</reference>
<dbReference type="AlphaFoldDB" id="A0A9Q0MDW3"/>
<protein>
    <submittedName>
        <fullName evidence="2">Uncharacterized protein</fullName>
    </submittedName>
</protein>
<gene>
    <name evidence="2" type="ORF">RDWZM_002494</name>
</gene>
<evidence type="ECO:0000256" key="1">
    <source>
        <dbReference type="SAM" id="MobiDB-lite"/>
    </source>
</evidence>
<name>A0A9Q0MDW3_BLOTA</name>
<proteinExistence type="predicted"/>
<evidence type="ECO:0000313" key="2">
    <source>
        <dbReference type="EMBL" id="KAJ6223949.1"/>
    </source>
</evidence>
<evidence type="ECO:0000313" key="3">
    <source>
        <dbReference type="Proteomes" id="UP001142055"/>
    </source>
</evidence>
<organism evidence="2 3">
    <name type="scientific">Blomia tropicalis</name>
    <name type="common">Mite</name>
    <dbReference type="NCBI Taxonomy" id="40697"/>
    <lineage>
        <taxon>Eukaryota</taxon>
        <taxon>Metazoa</taxon>
        <taxon>Ecdysozoa</taxon>
        <taxon>Arthropoda</taxon>
        <taxon>Chelicerata</taxon>
        <taxon>Arachnida</taxon>
        <taxon>Acari</taxon>
        <taxon>Acariformes</taxon>
        <taxon>Sarcoptiformes</taxon>
        <taxon>Astigmata</taxon>
        <taxon>Glycyphagoidea</taxon>
        <taxon>Echimyopodidae</taxon>
        <taxon>Blomia</taxon>
    </lineage>
</organism>
<keyword evidence="3" id="KW-1185">Reference proteome</keyword>
<feature type="region of interest" description="Disordered" evidence="1">
    <location>
        <begin position="156"/>
        <end position="193"/>
    </location>
</feature>
<comment type="caution">
    <text evidence="2">The sequence shown here is derived from an EMBL/GenBank/DDBJ whole genome shotgun (WGS) entry which is preliminary data.</text>
</comment>
<feature type="non-terminal residue" evidence="2">
    <location>
        <position position="1"/>
    </location>
</feature>
<sequence>SAKQSFEYVFRCLKHHQSNKTDNGEVAMAEQIGTGVGSTVYVGATTTRIGNSSVPAVYHGGGGGGTYLSAVANQIEPTIAIDEPTKVNLIDDSNDSNIVVNSNHIALIERNSAILNTSTSTSTNSKRHILMPNIVVQQDDTTFVTTIFDECHRKQSNQSNNDINVGSNSNCSSPITDSDSDCNDDDGCNHEQE</sequence>
<feature type="compositionally biased region" description="Polar residues" evidence="1">
    <location>
        <begin position="156"/>
        <end position="176"/>
    </location>
</feature>
<dbReference type="EMBL" id="JAPWDV010000001">
    <property type="protein sequence ID" value="KAJ6223949.1"/>
    <property type="molecule type" value="Genomic_DNA"/>
</dbReference>
<accession>A0A9Q0MDW3</accession>
<dbReference type="Proteomes" id="UP001142055">
    <property type="component" value="Chromosome 1"/>
</dbReference>